<dbReference type="Pfam" id="PF01221">
    <property type="entry name" value="Dynein_light"/>
    <property type="match status" value="1"/>
</dbReference>
<dbReference type="EMBL" id="JAPFFF010000001">
    <property type="protein sequence ID" value="KAK8899099.1"/>
    <property type="molecule type" value="Genomic_DNA"/>
</dbReference>
<evidence type="ECO:0000313" key="1">
    <source>
        <dbReference type="EMBL" id="KAK8899099.1"/>
    </source>
</evidence>
<reference evidence="1 2" key="1">
    <citation type="submission" date="2024-04" db="EMBL/GenBank/DDBJ databases">
        <title>Tritrichomonas musculus Genome.</title>
        <authorList>
            <person name="Alves-Ferreira E."/>
            <person name="Grigg M."/>
            <person name="Lorenzi H."/>
            <person name="Galac M."/>
        </authorList>
    </citation>
    <scope>NUCLEOTIDE SEQUENCE [LARGE SCALE GENOMIC DNA]</scope>
    <source>
        <strain evidence="1 2">EAF2021</strain>
    </source>
</reference>
<dbReference type="Gene3D" id="3.30.740.10">
    <property type="entry name" value="Protein Inhibitor Of Neuronal Nitric Oxide Synthase"/>
    <property type="match status" value="1"/>
</dbReference>
<dbReference type="Proteomes" id="UP001470230">
    <property type="component" value="Unassembled WGS sequence"/>
</dbReference>
<keyword evidence="2" id="KW-1185">Reference proteome</keyword>
<dbReference type="SUPFAM" id="SSF54648">
    <property type="entry name" value="DLC"/>
    <property type="match status" value="1"/>
</dbReference>
<accession>A0ABR2L6W6</accession>
<name>A0ABR2L6W6_9EUKA</name>
<evidence type="ECO:0000313" key="2">
    <source>
        <dbReference type="Proteomes" id="UP001470230"/>
    </source>
</evidence>
<gene>
    <name evidence="1" type="ORF">M9Y10_001400</name>
</gene>
<dbReference type="InterPro" id="IPR001372">
    <property type="entry name" value="Dynein_light_chain_typ-1/2"/>
</dbReference>
<dbReference type="InterPro" id="IPR037177">
    <property type="entry name" value="DLC_sf"/>
</dbReference>
<sequence>MKMRIQMEVTNAQNEHKRLNKYIEDNAIRLCNKGDYSKITYVYSTNKNMAEDKKNYAKEITIKSFNMYVDCFNRAKYIKEQLESRYNGKWCANIKIQNYGFVFVSYYDSCYIKFDIGEYDSCFR</sequence>
<evidence type="ECO:0008006" key="3">
    <source>
        <dbReference type="Google" id="ProtNLM"/>
    </source>
</evidence>
<proteinExistence type="predicted"/>
<protein>
    <recommendedName>
        <fullName evidence="3">Dynein light chain</fullName>
    </recommendedName>
</protein>
<organism evidence="1 2">
    <name type="scientific">Tritrichomonas musculus</name>
    <dbReference type="NCBI Taxonomy" id="1915356"/>
    <lineage>
        <taxon>Eukaryota</taxon>
        <taxon>Metamonada</taxon>
        <taxon>Parabasalia</taxon>
        <taxon>Tritrichomonadida</taxon>
        <taxon>Tritrichomonadidae</taxon>
        <taxon>Tritrichomonas</taxon>
    </lineage>
</organism>
<comment type="caution">
    <text evidence="1">The sequence shown here is derived from an EMBL/GenBank/DDBJ whole genome shotgun (WGS) entry which is preliminary data.</text>
</comment>